<sequence>MILTTATIARLEAAPAQAVRARLLYLDGWRGLSIALVLIGHFLPVPGINLALLGVEFFFVLSGRLMAEILFIENYPLKAFFKRRFSRIYPALLVFVLAGMVLFAGTFVAYKWKAALTALTFTYNYVGILINRAGALDHIWSLCVEEHAYVALALISVLVARRRLAVVLAALAVLSMVSGAVSYWVFQLGFDASYWRTDTHIASILVSALLCWLKTFPRWRAAMQHPAIAPVAVLLGTLFFLDAVPMPLHYMAGTLFLAIAVNTLDFAPVRLTGLLSWRPAAQLGLWSYSLYLWQQPYYKFVYFKGSPALPMLGLTFACALGSYYLVENPARRWLNRNW</sequence>
<dbReference type="InterPro" id="IPR002656">
    <property type="entry name" value="Acyl_transf_3_dom"/>
</dbReference>
<keyword evidence="4" id="KW-1185">Reference proteome</keyword>
<name>A0A1C2DJP1_9HYPH</name>
<keyword evidence="3" id="KW-0012">Acyltransferase</keyword>
<keyword evidence="1" id="KW-0472">Membrane</keyword>
<keyword evidence="1" id="KW-0812">Transmembrane</keyword>
<keyword evidence="1" id="KW-1133">Transmembrane helix</keyword>
<proteinExistence type="predicted"/>
<evidence type="ECO:0000256" key="1">
    <source>
        <dbReference type="SAM" id="Phobius"/>
    </source>
</evidence>
<evidence type="ECO:0000313" key="3">
    <source>
        <dbReference type="EMBL" id="OCX14984.1"/>
    </source>
</evidence>
<organism evidence="3 4">
    <name type="scientific">Mesorhizobium hungaricum</name>
    <dbReference type="NCBI Taxonomy" id="1566387"/>
    <lineage>
        <taxon>Bacteria</taxon>
        <taxon>Pseudomonadati</taxon>
        <taxon>Pseudomonadota</taxon>
        <taxon>Alphaproteobacteria</taxon>
        <taxon>Hyphomicrobiales</taxon>
        <taxon>Phyllobacteriaceae</taxon>
        <taxon>Mesorhizobium</taxon>
    </lineage>
</organism>
<dbReference type="Proteomes" id="UP000094412">
    <property type="component" value="Unassembled WGS sequence"/>
</dbReference>
<dbReference type="Pfam" id="PF01757">
    <property type="entry name" value="Acyl_transf_3"/>
    <property type="match status" value="1"/>
</dbReference>
<feature type="transmembrane region" description="Helical" evidence="1">
    <location>
        <begin position="166"/>
        <end position="186"/>
    </location>
</feature>
<comment type="caution">
    <text evidence="3">The sequence shown here is derived from an EMBL/GenBank/DDBJ whole genome shotgun (WGS) entry which is preliminary data.</text>
</comment>
<dbReference type="PANTHER" id="PTHR23028">
    <property type="entry name" value="ACETYLTRANSFERASE"/>
    <property type="match status" value="1"/>
</dbReference>
<dbReference type="EMBL" id="MDEO01000035">
    <property type="protein sequence ID" value="OCX14984.1"/>
    <property type="molecule type" value="Genomic_DNA"/>
</dbReference>
<dbReference type="STRING" id="1566387.QV13_21550"/>
<evidence type="ECO:0000313" key="4">
    <source>
        <dbReference type="Proteomes" id="UP000094412"/>
    </source>
</evidence>
<feature type="transmembrane region" description="Helical" evidence="1">
    <location>
        <begin position="192"/>
        <end position="213"/>
    </location>
</feature>
<feature type="domain" description="Acyltransferase 3" evidence="2">
    <location>
        <begin position="24"/>
        <end position="319"/>
    </location>
</feature>
<feature type="transmembrane region" description="Helical" evidence="1">
    <location>
        <begin position="34"/>
        <end position="67"/>
    </location>
</feature>
<evidence type="ECO:0000259" key="2">
    <source>
        <dbReference type="Pfam" id="PF01757"/>
    </source>
</evidence>
<keyword evidence="3" id="KW-0808">Transferase</keyword>
<feature type="transmembrane region" description="Helical" evidence="1">
    <location>
        <begin position="225"/>
        <end position="241"/>
    </location>
</feature>
<feature type="transmembrane region" description="Helical" evidence="1">
    <location>
        <begin position="88"/>
        <end position="110"/>
    </location>
</feature>
<feature type="transmembrane region" description="Helical" evidence="1">
    <location>
        <begin position="308"/>
        <end position="326"/>
    </location>
</feature>
<dbReference type="OrthoDB" id="9796461at2"/>
<dbReference type="GO" id="GO:0016747">
    <property type="term" value="F:acyltransferase activity, transferring groups other than amino-acyl groups"/>
    <property type="evidence" value="ECO:0007669"/>
    <property type="project" value="InterPro"/>
</dbReference>
<dbReference type="PANTHER" id="PTHR23028:SF53">
    <property type="entry name" value="ACYL_TRANSF_3 DOMAIN-CONTAINING PROTEIN"/>
    <property type="match status" value="1"/>
</dbReference>
<dbReference type="GO" id="GO:0009103">
    <property type="term" value="P:lipopolysaccharide biosynthetic process"/>
    <property type="evidence" value="ECO:0007669"/>
    <property type="project" value="TreeGrafter"/>
</dbReference>
<accession>A0A1C2DJP1</accession>
<protein>
    <submittedName>
        <fullName evidence="3">Acyltransferase</fullName>
    </submittedName>
</protein>
<dbReference type="AlphaFoldDB" id="A0A1C2DJP1"/>
<gene>
    <name evidence="3" type="ORF">QV13_21550</name>
</gene>
<reference evidence="3 4" key="1">
    <citation type="submission" date="2016-08" db="EMBL/GenBank/DDBJ databases">
        <title>Whole genome sequence of Mesorhizobium sp. strain UASWS1009 isolated from industrial sewage.</title>
        <authorList>
            <person name="Crovadore J."/>
            <person name="Calmin G."/>
            <person name="Chablais R."/>
            <person name="Cochard B."/>
            <person name="Lefort F."/>
        </authorList>
    </citation>
    <scope>NUCLEOTIDE SEQUENCE [LARGE SCALE GENOMIC DNA]</scope>
    <source>
        <strain evidence="3 4">UASWS1009</strain>
    </source>
</reference>
<dbReference type="GO" id="GO:0016020">
    <property type="term" value="C:membrane"/>
    <property type="evidence" value="ECO:0007669"/>
    <property type="project" value="TreeGrafter"/>
</dbReference>
<dbReference type="InterPro" id="IPR050879">
    <property type="entry name" value="Acyltransferase_3"/>
</dbReference>